<dbReference type="Pfam" id="PF11682">
    <property type="entry name" value="Zn_ribbon_11"/>
    <property type="match status" value="1"/>
</dbReference>
<protein>
    <recommendedName>
        <fullName evidence="5">DNA-directed RNA polymerase, beta subunit/140 kD subunit</fullName>
    </recommendedName>
</protein>
<evidence type="ECO:0008006" key="5">
    <source>
        <dbReference type="Google" id="ProtNLM"/>
    </source>
</evidence>
<gene>
    <name evidence="3" type="ORF">CRX53_00760</name>
</gene>
<dbReference type="EMBL" id="PDLK01000002">
    <property type="protein sequence ID" value="PHH02592.1"/>
    <property type="molecule type" value="Genomic_DNA"/>
</dbReference>
<dbReference type="AlphaFoldDB" id="A0A855ELS6"/>
<organism evidence="3 4">
    <name type="scientific">Leclercia adecarboxylata</name>
    <dbReference type="NCBI Taxonomy" id="83655"/>
    <lineage>
        <taxon>Bacteria</taxon>
        <taxon>Pseudomonadati</taxon>
        <taxon>Pseudomonadota</taxon>
        <taxon>Gammaproteobacteria</taxon>
        <taxon>Enterobacterales</taxon>
        <taxon>Enterobacteriaceae</taxon>
        <taxon>Leclercia</taxon>
    </lineage>
</organism>
<evidence type="ECO:0000313" key="4">
    <source>
        <dbReference type="Proteomes" id="UP000222768"/>
    </source>
</evidence>
<accession>A0A855ELS6</accession>
<dbReference type="Pfam" id="PF25165">
    <property type="entry name" value="DUF7828"/>
    <property type="match status" value="1"/>
</dbReference>
<sequence>MQFRTIRTALDHKGQVAHTRNLSPRSRGAWYCRSCNNPLRLHWTHDCGGYFEHHLEEAEVHRLMHCEYRVISQYKPISAFEQAVKPLIERDDVSVIAPSEKDYFCVLCQRDYHGQRCCPECGEHIYSTEMNDLDTLTIPVTFAK</sequence>
<proteinExistence type="predicted"/>
<evidence type="ECO:0000259" key="2">
    <source>
        <dbReference type="Pfam" id="PF25165"/>
    </source>
</evidence>
<evidence type="ECO:0000313" key="3">
    <source>
        <dbReference type="EMBL" id="PHH02592.1"/>
    </source>
</evidence>
<dbReference type="InterPro" id="IPR057150">
    <property type="entry name" value="DUF7828"/>
</dbReference>
<dbReference type="RefSeq" id="WP_072010759.1">
    <property type="nucleotide sequence ID" value="NZ_CP083630.1"/>
</dbReference>
<comment type="caution">
    <text evidence="3">The sequence shown here is derived from an EMBL/GenBank/DDBJ whole genome shotgun (WGS) entry which is preliminary data.</text>
</comment>
<feature type="domain" description="DUF3279" evidence="1">
    <location>
        <begin position="98"/>
        <end position="133"/>
    </location>
</feature>
<feature type="domain" description="DUF7828" evidence="2">
    <location>
        <begin position="5"/>
        <end position="84"/>
    </location>
</feature>
<name>A0A855ELS6_9ENTR</name>
<evidence type="ECO:0000259" key="1">
    <source>
        <dbReference type="Pfam" id="PF11682"/>
    </source>
</evidence>
<dbReference type="Proteomes" id="UP000222768">
    <property type="component" value="Unassembled WGS sequence"/>
</dbReference>
<dbReference type="InterPro" id="IPR021696">
    <property type="entry name" value="DUF3279"/>
</dbReference>
<reference evidence="4" key="1">
    <citation type="submission" date="2017-09" db="EMBL/GenBank/DDBJ databases">
        <title>FDA dAtabase for Regulatory Grade micrObial Sequences (FDA-ARGOS): Supporting development and validation of Infectious Disease Dx tests.</title>
        <authorList>
            <person name="Minogue T."/>
            <person name="Wolcott M."/>
            <person name="Wasieloski L."/>
            <person name="Aguilar W."/>
            <person name="Moore D."/>
            <person name="Tallon L."/>
            <person name="Sadzewicz L."/>
            <person name="Ott S."/>
            <person name="Zhao X."/>
            <person name="Nagaraj S."/>
            <person name="Vavikolanu K."/>
            <person name="Aluvathingal J."/>
            <person name="Nadendla S."/>
            <person name="Sichtig H."/>
        </authorList>
    </citation>
    <scope>NUCLEOTIDE SEQUENCE [LARGE SCALE GENOMIC DNA]</scope>
    <source>
        <strain evidence="4">FDAARGOS_404</strain>
    </source>
</reference>